<proteinExistence type="predicted"/>
<name>A0A6C0HYC9_9ZZZZ</name>
<organism evidence="1">
    <name type="scientific">viral metagenome</name>
    <dbReference type="NCBI Taxonomy" id="1070528"/>
    <lineage>
        <taxon>unclassified sequences</taxon>
        <taxon>metagenomes</taxon>
        <taxon>organismal metagenomes</taxon>
    </lineage>
</organism>
<reference evidence="1" key="1">
    <citation type="journal article" date="2020" name="Nature">
        <title>Giant virus diversity and host interactions through global metagenomics.</title>
        <authorList>
            <person name="Schulz F."/>
            <person name="Roux S."/>
            <person name="Paez-Espino D."/>
            <person name="Jungbluth S."/>
            <person name="Walsh D.A."/>
            <person name="Denef V.J."/>
            <person name="McMahon K.D."/>
            <person name="Konstantinidis K.T."/>
            <person name="Eloe-Fadrosh E.A."/>
            <person name="Kyrpides N.C."/>
            <person name="Woyke T."/>
        </authorList>
    </citation>
    <scope>NUCLEOTIDE SEQUENCE</scope>
    <source>
        <strain evidence="1">GVMAG-M-3300023184-17</strain>
    </source>
</reference>
<protein>
    <submittedName>
        <fullName evidence="1">Uncharacterized protein</fullName>
    </submittedName>
</protein>
<dbReference type="AlphaFoldDB" id="A0A6C0HYC9"/>
<accession>A0A6C0HYC9</accession>
<dbReference type="EMBL" id="MN740042">
    <property type="protein sequence ID" value="QHT85529.1"/>
    <property type="molecule type" value="Genomic_DNA"/>
</dbReference>
<evidence type="ECO:0000313" key="1">
    <source>
        <dbReference type="EMBL" id="QHT85529.1"/>
    </source>
</evidence>
<sequence length="135" mass="15363">MSIPIIRIELPSAAPLTDKQAAKVILESDWDAFKEVRDRILRLAKARLDKDKTLSPLFHYRSEKAPVYEEGRKLLVDAWTNGIAKHSFGTQCTLRNDSVGVWQIGRYIYIVMKWPSPNPEDIPPAMTLRAFALLA</sequence>